<name>A0A915CU24_9BILA</name>
<organism evidence="1 2">
    <name type="scientific">Ditylenchus dipsaci</name>
    <dbReference type="NCBI Taxonomy" id="166011"/>
    <lineage>
        <taxon>Eukaryota</taxon>
        <taxon>Metazoa</taxon>
        <taxon>Ecdysozoa</taxon>
        <taxon>Nematoda</taxon>
        <taxon>Chromadorea</taxon>
        <taxon>Rhabditida</taxon>
        <taxon>Tylenchina</taxon>
        <taxon>Tylenchomorpha</taxon>
        <taxon>Sphaerularioidea</taxon>
        <taxon>Anguinidae</taxon>
        <taxon>Anguininae</taxon>
        <taxon>Ditylenchus</taxon>
    </lineage>
</organism>
<proteinExistence type="predicted"/>
<dbReference type="Proteomes" id="UP000887574">
    <property type="component" value="Unplaced"/>
</dbReference>
<keyword evidence="1" id="KW-1185">Reference proteome</keyword>
<accession>A0A915CU24</accession>
<dbReference type="AlphaFoldDB" id="A0A915CU24"/>
<evidence type="ECO:0000313" key="2">
    <source>
        <dbReference type="WBParaSite" id="jg12233"/>
    </source>
</evidence>
<sequence length="201" mass="22263">MGNDSAEIDSLLNYLTLQLGSSVLNHFVQVVRNSSHLEALELYIGEDSEDMWTDELFDVIVSKCLSLKHLGLTLSPVLTVSGEKLALVAGLPSLCSVYIHSDSYASLSFPIFALFEELSISGRLQYFDTSEVLFPEQICQALIGCKDLTGLFCAQTEVRSKGCINFLLVTLEKIHQGEQLPATTNDERILHTNYGSDIKRQ</sequence>
<evidence type="ECO:0000313" key="1">
    <source>
        <dbReference type="Proteomes" id="UP000887574"/>
    </source>
</evidence>
<reference evidence="2" key="1">
    <citation type="submission" date="2022-11" db="UniProtKB">
        <authorList>
            <consortium name="WormBaseParasite"/>
        </authorList>
    </citation>
    <scope>IDENTIFICATION</scope>
</reference>
<protein>
    <submittedName>
        <fullName evidence="2">Uncharacterized protein</fullName>
    </submittedName>
</protein>
<dbReference type="WBParaSite" id="jg12233">
    <property type="protein sequence ID" value="jg12233"/>
    <property type="gene ID" value="jg12233"/>
</dbReference>